<proteinExistence type="predicted"/>
<dbReference type="AlphaFoldDB" id="A0ABD3QQD5"/>
<feature type="compositionally biased region" description="Low complexity" evidence="1">
    <location>
        <begin position="1"/>
        <end position="18"/>
    </location>
</feature>
<comment type="caution">
    <text evidence="2">The sequence shown here is derived from an EMBL/GenBank/DDBJ whole genome shotgun (WGS) entry which is preliminary data.</text>
</comment>
<gene>
    <name evidence="2" type="ORF">HJC23_011971</name>
</gene>
<protein>
    <submittedName>
        <fullName evidence="2">Uncharacterized protein</fullName>
    </submittedName>
</protein>
<feature type="compositionally biased region" description="Polar residues" evidence="1">
    <location>
        <begin position="19"/>
        <end position="44"/>
    </location>
</feature>
<dbReference type="EMBL" id="JABMIG020000018">
    <property type="protein sequence ID" value="KAL3802647.1"/>
    <property type="molecule type" value="Genomic_DNA"/>
</dbReference>
<evidence type="ECO:0000313" key="3">
    <source>
        <dbReference type="Proteomes" id="UP001516023"/>
    </source>
</evidence>
<keyword evidence="3" id="KW-1185">Reference proteome</keyword>
<accession>A0ABD3QQD5</accession>
<sequence>MSEPATTDPAAAATTTTTKPQSQEDPASKPTDLSASAVTIGASNRTTTSATHRSSTKKRRSSLFERARASFYRSRGQTGASVETLRGTAGADFEGYALVERCSAEEAFECNPLRFCCCCCGNKDGMYFLLVKGYHCFVYSDEEGISPKFAVELSHRKAVVVQPARDAHCATVHLETSLGDLEYKFTFSRVHEDGNEDLAPATRAAAFVEAVSSAADAAQTEEVRTRLGHQNLLNKKSSVRYANAIGMAKAKDQPDAPVGMGEVLREMPVGTGL</sequence>
<feature type="region of interest" description="Disordered" evidence="1">
    <location>
        <begin position="1"/>
        <end position="62"/>
    </location>
</feature>
<organism evidence="2 3">
    <name type="scientific">Cyclotella cryptica</name>
    <dbReference type="NCBI Taxonomy" id="29204"/>
    <lineage>
        <taxon>Eukaryota</taxon>
        <taxon>Sar</taxon>
        <taxon>Stramenopiles</taxon>
        <taxon>Ochrophyta</taxon>
        <taxon>Bacillariophyta</taxon>
        <taxon>Coscinodiscophyceae</taxon>
        <taxon>Thalassiosirophycidae</taxon>
        <taxon>Stephanodiscales</taxon>
        <taxon>Stephanodiscaceae</taxon>
        <taxon>Cyclotella</taxon>
    </lineage>
</organism>
<name>A0ABD3QQD5_9STRA</name>
<evidence type="ECO:0000313" key="2">
    <source>
        <dbReference type="EMBL" id="KAL3802647.1"/>
    </source>
</evidence>
<dbReference type="Proteomes" id="UP001516023">
    <property type="component" value="Unassembled WGS sequence"/>
</dbReference>
<reference evidence="2 3" key="1">
    <citation type="journal article" date="2020" name="G3 (Bethesda)">
        <title>Improved Reference Genome for Cyclotella cryptica CCMP332, a Model for Cell Wall Morphogenesis, Salinity Adaptation, and Lipid Production in Diatoms (Bacillariophyta).</title>
        <authorList>
            <person name="Roberts W.R."/>
            <person name="Downey K.M."/>
            <person name="Ruck E.C."/>
            <person name="Traller J.C."/>
            <person name="Alverson A.J."/>
        </authorList>
    </citation>
    <scope>NUCLEOTIDE SEQUENCE [LARGE SCALE GENOMIC DNA]</scope>
    <source>
        <strain evidence="2 3">CCMP332</strain>
    </source>
</reference>
<evidence type="ECO:0000256" key="1">
    <source>
        <dbReference type="SAM" id="MobiDB-lite"/>
    </source>
</evidence>